<feature type="compositionally biased region" description="Low complexity" evidence="1">
    <location>
        <begin position="184"/>
        <end position="198"/>
    </location>
</feature>
<keyword evidence="2" id="KW-0812">Transmembrane</keyword>
<accession>A0ABP0BK80</accession>
<evidence type="ECO:0000313" key="4">
    <source>
        <dbReference type="EMBL" id="CAK7219926.1"/>
    </source>
</evidence>
<evidence type="ECO:0000256" key="3">
    <source>
        <dbReference type="SAM" id="SignalP"/>
    </source>
</evidence>
<organism evidence="4 5">
    <name type="scientific">Sporothrix eucalyptigena</name>
    <dbReference type="NCBI Taxonomy" id="1812306"/>
    <lineage>
        <taxon>Eukaryota</taxon>
        <taxon>Fungi</taxon>
        <taxon>Dikarya</taxon>
        <taxon>Ascomycota</taxon>
        <taxon>Pezizomycotina</taxon>
        <taxon>Sordariomycetes</taxon>
        <taxon>Sordariomycetidae</taxon>
        <taxon>Ophiostomatales</taxon>
        <taxon>Ophiostomataceae</taxon>
        <taxon>Sporothrix</taxon>
    </lineage>
</organism>
<reference evidence="4 5" key="1">
    <citation type="submission" date="2024-01" db="EMBL/GenBank/DDBJ databases">
        <authorList>
            <person name="Allen C."/>
            <person name="Tagirdzhanova G."/>
        </authorList>
    </citation>
    <scope>NUCLEOTIDE SEQUENCE [LARGE SCALE GENOMIC DNA]</scope>
</reference>
<proteinExistence type="predicted"/>
<evidence type="ECO:0000256" key="2">
    <source>
        <dbReference type="SAM" id="Phobius"/>
    </source>
</evidence>
<feature type="transmembrane region" description="Helical" evidence="2">
    <location>
        <begin position="209"/>
        <end position="232"/>
    </location>
</feature>
<dbReference type="EMBL" id="CAWUHD010000033">
    <property type="protein sequence ID" value="CAK7219926.1"/>
    <property type="molecule type" value="Genomic_DNA"/>
</dbReference>
<dbReference type="Proteomes" id="UP001642482">
    <property type="component" value="Unassembled WGS sequence"/>
</dbReference>
<feature type="signal peptide" evidence="3">
    <location>
        <begin position="1"/>
        <end position="21"/>
    </location>
</feature>
<feature type="region of interest" description="Disordered" evidence="1">
    <location>
        <begin position="159"/>
        <end position="203"/>
    </location>
</feature>
<protein>
    <recommendedName>
        <fullName evidence="6">Transmembrane protein</fullName>
    </recommendedName>
</protein>
<comment type="caution">
    <text evidence="4">The sequence shown here is derived from an EMBL/GenBank/DDBJ whole genome shotgun (WGS) entry which is preliminary data.</text>
</comment>
<feature type="compositionally biased region" description="Low complexity" evidence="1">
    <location>
        <begin position="160"/>
        <end position="170"/>
    </location>
</feature>
<keyword evidence="3" id="KW-0732">Signal</keyword>
<keyword evidence="2" id="KW-1133">Transmembrane helix</keyword>
<feature type="chain" id="PRO_5045234181" description="Transmembrane protein" evidence="3">
    <location>
        <begin position="22"/>
        <end position="348"/>
    </location>
</feature>
<sequence length="348" mass="36278">MTVLYALKLFILLLFTTPSLAQATACYGMEGGQMNSNYAPCNASSTTHSACCNAANADICLSSGLCLSTVAVALGRVLWLNGCTDKTLKDPSCPQYCRNLKTGSANSYFLRACDQNETVNSWCCGVAGQSIDDCCSRSFKLRSNIGGLVEQLNLGGSGNGNDNSANANDGVPFETPSSFNQPPSTSTASQGGSTTTASLDSSPSNREGLIAGISVVSAIAAAAILALVVAVLRIRRLARRNDTLSSTTVAAAGDTVDGAAPQVVEQPSERSFSAVEPQRAVSIVHDRTTSHELSPISVTRPSLHEVSEVGECRDVRSSPGLGVSAEGSSFRWPVVIAELPADTVMKRD</sequence>
<evidence type="ECO:0008006" key="6">
    <source>
        <dbReference type="Google" id="ProtNLM"/>
    </source>
</evidence>
<keyword evidence="2" id="KW-0472">Membrane</keyword>
<gene>
    <name evidence="4" type="ORF">SEUCBS140593_004058</name>
</gene>
<keyword evidence="5" id="KW-1185">Reference proteome</keyword>
<evidence type="ECO:0000313" key="5">
    <source>
        <dbReference type="Proteomes" id="UP001642482"/>
    </source>
</evidence>
<evidence type="ECO:0000256" key="1">
    <source>
        <dbReference type="SAM" id="MobiDB-lite"/>
    </source>
</evidence>
<name>A0ABP0BK80_9PEZI</name>